<dbReference type="GO" id="GO:0032259">
    <property type="term" value="P:methylation"/>
    <property type="evidence" value="ECO:0007669"/>
    <property type="project" value="UniProtKB-KW"/>
</dbReference>
<keyword evidence="2 6" id="KW-0698">rRNA processing</keyword>
<dbReference type="InterPro" id="IPR014776">
    <property type="entry name" value="4pyrrole_Mease_sub2"/>
</dbReference>
<dbReference type="CDD" id="cd11648">
    <property type="entry name" value="RsmI"/>
    <property type="match status" value="1"/>
</dbReference>
<dbReference type="PIRSF" id="PIRSF005917">
    <property type="entry name" value="MTase_YraL"/>
    <property type="match status" value="1"/>
</dbReference>
<dbReference type="Gene3D" id="3.40.1010.10">
    <property type="entry name" value="Cobalt-precorrin-4 Transmethylase, Domain 1"/>
    <property type="match status" value="1"/>
</dbReference>
<feature type="domain" description="Tetrapyrrole methylase" evidence="7">
    <location>
        <begin position="3"/>
        <end position="195"/>
    </location>
</feature>
<evidence type="ECO:0000256" key="4">
    <source>
        <dbReference type="ARBA" id="ARBA00022679"/>
    </source>
</evidence>
<evidence type="ECO:0000313" key="9">
    <source>
        <dbReference type="EMBL" id="MFC6197992.1"/>
    </source>
</evidence>
<dbReference type="NCBIfam" id="TIGR00096">
    <property type="entry name" value="16S rRNA (cytidine(1402)-2'-O)-methyltransferase"/>
    <property type="match status" value="1"/>
</dbReference>
<dbReference type="InterPro" id="IPR035996">
    <property type="entry name" value="4pyrrol_Methylase_sf"/>
</dbReference>
<dbReference type="Pfam" id="PF00590">
    <property type="entry name" value="TP_methylase"/>
    <property type="match status" value="1"/>
</dbReference>
<dbReference type="Gene3D" id="3.30.950.10">
    <property type="entry name" value="Methyltransferase, Cobalt-precorrin-4 Transmethylase, Domain 2"/>
    <property type="match status" value="1"/>
</dbReference>
<dbReference type="InterPro" id="IPR053910">
    <property type="entry name" value="RsmI_HTH"/>
</dbReference>
<name>A0ABW1S9R0_9PROT</name>
<dbReference type="Proteomes" id="UP001596303">
    <property type="component" value="Unassembled WGS sequence"/>
</dbReference>
<comment type="subcellular location">
    <subcellularLocation>
        <location evidence="6">Cytoplasm</location>
    </subcellularLocation>
</comment>
<dbReference type="PROSITE" id="PS01296">
    <property type="entry name" value="RSMI"/>
    <property type="match status" value="1"/>
</dbReference>
<reference evidence="10" key="1">
    <citation type="journal article" date="2019" name="Int. J. Syst. Evol. Microbiol.">
        <title>The Global Catalogue of Microorganisms (GCM) 10K type strain sequencing project: providing services to taxonomists for standard genome sequencing and annotation.</title>
        <authorList>
            <consortium name="The Broad Institute Genomics Platform"/>
            <consortium name="The Broad Institute Genome Sequencing Center for Infectious Disease"/>
            <person name="Wu L."/>
            <person name="Ma J."/>
        </authorList>
    </citation>
    <scope>NUCLEOTIDE SEQUENCE [LARGE SCALE GENOMIC DNA]</scope>
    <source>
        <strain evidence="10">CGMCC-1.15741</strain>
    </source>
</reference>
<evidence type="ECO:0000256" key="2">
    <source>
        <dbReference type="ARBA" id="ARBA00022552"/>
    </source>
</evidence>
<dbReference type="HAMAP" id="MF_01877">
    <property type="entry name" value="16SrRNA_methyltr_I"/>
    <property type="match status" value="1"/>
</dbReference>
<comment type="caution">
    <text evidence="9">The sequence shown here is derived from an EMBL/GenBank/DDBJ whole genome shotgun (WGS) entry which is preliminary data.</text>
</comment>
<feature type="domain" description="RsmI HTH" evidence="8">
    <location>
        <begin position="224"/>
        <end position="268"/>
    </location>
</feature>
<dbReference type="GO" id="GO:0008168">
    <property type="term" value="F:methyltransferase activity"/>
    <property type="evidence" value="ECO:0007669"/>
    <property type="project" value="UniProtKB-KW"/>
</dbReference>
<comment type="function">
    <text evidence="6">Catalyzes the 2'-O-methylation of the ribose of cytidine 1402 (C1402) in 16S rRNA.</text>
</comment>
<dbReference type="InterPro" id="IPR014777">
    <property type="entry name" value="4pyrrole_Mease_sub1"/>
</dbReference>
<dbReference type="PANTHER" id="PTHR46111:SF1">
    <property type="entry name" value="RIBOSOMAL RNA SMALL SUBUNIT METHYLTRANSFERASE I"/>
    <property type="match status" value="1"/>
</dbReference>
<evidence type="ECO:0000259" key="7">
    <source>
        <dbReference type="Pfam" id="PF00590"/>
    </source>
</evidence>
<dbReference type="PANTHER" id="PTHR46111">
    <property type="entry name" value="RIBOSOMAL RNA SMALL SUBUNIT METHYLTRANSFERASE I"/>
    <property type="match status" value="1"/>
</dbReference>
<keyword evidence="10" id="KW-1185">Reference proteome</keyword>
<dbReference type="EC" id="2.1.1.198" evidence="6"/>
<dbReference type="EMBL" id="JBHSSW010000009">
    <property type="protein sequence ID" value="MFC6197992.1"/>
    <property type="molecule type" value="Genomic_DNA"/>
</dbReference>
<keyword evidence="5 6" id="KW-0949">S-adenosyl-L-methionine</keyword>
<accession>A0ABW1S9R0</accession>
<evidence type="ECO:0000256" key="5">
    <source>
        <dbReference type="ARBA" id="ARBA00022691"/>
    </source>
</evidence>
<organism evidence="9 10">
    <name type="scientific">Ponticaulis profundi</name>
    <dbReference type="NCBI Taxonomy" id="2665222"/>
    <lineage>
        <taxon>Bacteria</taxon>
        <taxon>Pseudomonadati</taxon>
        <taxon>Pseudomonadota</taxon>
        <taxon>Alphaproteobacteria</taxon>
        <taxon>Hyphomonadales</taxon>
        <taxon>Hyphomonadaceae</taxon>
        <taxon>Ponticaulis</taxon>
    </lineage>
</organism>
<keyword evidence="4 6" id="KW-0808">Transferase</keyword>
<dbReference type="SUPFAM" id="SSF53790">
    <property type="entry name" value="Tetrapyrrole methylase"/>
    <property type="match status" value="1"/>
</dbReference>
<evidence type="ECO:0000256" key="6">
    <source>
        <dbReference type="HAMAP-Rule" id="MF_01877"/>
    </source>
</evidence>
<dbReference type="Pfam" id="PF23016">
    <property type="entry name" value="RsmI_C"/>
    <property type="match status" value="1"/>
</dbReference>
<comment type="catalytic activity">
    <reaction evidence="6">
        <text>cytidine(1402) in 16S rRNA + S-adenosyl-L-methionine = 2'-O-methylcytidine(1402) in 16S rRNA + S-adenosyl-L-homocysteine + H(+)</text>
        <dbReference type="Rhea" id="RHEA:42924"/>
        <dbReference type="Rhea" id="RHEA-COMP:10285"/>
        <dbReference type="Rhea" id="RHEA-COMP:10286"/>
        <dbReference type="ChEBI" id="CHEBI:15378"/>
        <dbReference type="ChEBI" id="CHEBI:57856"/>
        <dbReference type="ChEBI" id="CHEBI:59789"/>
        <dbReference type="ChEBI" id="CHEBI:74495"/>
        <dbReference type="ChEBI" id="CHEBI:82748"/>
        <dbReference type="EC" id="2.1.1.198"/>
    </reaction>
</comment>
<sequence>MATPIGNLRDVTLRALDTLSSVDLVYAEDTRQTRRLFDAYGIKTSLRTYHDHNGAIKRPEILEEIRAGKSIALVSDAGTPLISDPGFKLVRDLREAEEPVIPIPGPSALTAALSAAGLPTDCFLFAGFLPVKSHARQNRLSDFKTLQTTLAIYESGNRLADTLADIIAVYGDIDVVMARELTKLFETFRMSKASDLIAFVKESGPPKGEIVLLASLTGVPGGEPEPEDIEAFLLERLDALGAKGAANEAAKHFNRPKREVYAMAVTLKQSKDGKG</sequence>
<evidence type="ECO:0000313" key="10">
    <source>
        <dbReference type="Proteomes" id="UP001596303"/>
    </source>
</evidence>
<evidence type="ECO:0000256" key="1">
    <source>
        <dbReference type="ARBA" id="ARBA00022490"/>
    </source>
</evidence>
<keyword evidence="1 6" id="KW-0963">Cytoplasm</keyword>
<keyword evidence="3 6" id="KW-0489">Methyltransferase</keyword>
<comment type="similarity">
    <text evidence="6">Belongs to the methyltransferase superfamily. RsmI family.</text>
</comment>
<dbReference type="InterPro" id="IPR000878">
    <property type="entry name" value="4pyrrol_Mease"/>
</dbReference>
<gene>
    <name evidence="6 9" type="primary">rsmI</name>
    <name evidence="9" type="ORF">ACFQDM_07880</name>
</gene>
<protein>
    <recommendedName>
        <fullName evidence="6">Ribosomal RNA small subunit methyltransferase I</fullName>
        <ecNumber evidence="6">2.1.1.198</ecNumber>
    </recommendedName>
    <alternativeName>
        <fullName evidence="6">16S rRNA 2'-O-ribose C1402 methyltransferase</fullName>
    </alternativeName>
    <alternativeName>
        <fullName evidence="6">rRNA (cytidine-2'-O-)-methyltransferase RsmI</fullName>
    </alternativeName>
</protein>
<proteinExistence type="inferred from homology"/>
<evidence type="ECO:0000259" key="8">
    <source>
        <dbReference type="Pfam" id="PF23016"/>
    </source>
</evidence>
<evidence type="ECO:0000256" key="3">
    <source>
        <dbReference type="ARBA" id="ARBA00022603"/>
    </source>
</evidence>
<dbReference type="InterPro" id="IPR018063">
    <property type="entry name" value="SAM_MeTrfase_RsmI_CS"/>
</dbReference>
<dbReference type="InterPro" id="IPR008189">
    <property type="entry name" value="rRNA_ssu_MeTfrase_I"/>
</dbReference>